<dbReference type="Pfam" id="PF03610">
    <property type="entry name" value="EIIA-man"/>
    <property type="match status" value="1"/>
</dbReference>
<gene>
    <name evidence="10" type="primary">manX_2</name>
    <name evidence="10" type="ORF">ERS852385_01936</name>
</gene>
<evidence type="ECO:0000256" key="3">
    <source>
        <dbReference type="ARBA" id="ARBA00022490"/>
    </source>
</evidence>
<evidence type="ECO:0000256" key="8">
    <source>
        <dbReference type="ARBA" id="ARBA00022777"/>
    </source>
</evidence>
<evidence type="ECO:0000256" key="2">
    <source>
        <dbReference type="ARBA" id="ARBA00022448"/>
    </source>
</evidence>
<evidence type="ECO:0000256" key="6">
    <source>
        <dbReference type="ARBA" id="ARBA00022679"/>
    </source>
</evidence>
<dbReference type="STRING" id="187979.ERS852385_01936"/>
<comment type="subcellular location">
    <subcellularLocation>
        <location evidence="1">Cytoplasm</location>
    </subcellularLocation>
</comment>
<sequence length="147" mass="15870">MFAIIVGTHGLFAEELVRSCEMICGEQKNVRAVTLVPGEGPDDVVKKYEEAIKELDCSGGVLFLNDLFGGSPYNAACRLVIANEAYGIVTGVNLPMLIEMCSAQMMDEGLSIQELMDKAAEAGKSGMQFFHASQIAVDDDDEDDDLL</sequence>
<dbReference type="InterPro" id="IPR033887">
    <property type="entry name" value="PTS_IIA_man"/>
</dbReference>
<keyword evidence="3" id="KW-0963">Cytoplasm</keyword>
<dbReference type="AlphaFoldDB" id="A0A174BLA4"/>
<dbReference type="NCBIfam" id="TIGR00824">
    <property type="entry name" value="EIIA-man"/>
    <property type="match status" value="1"/>
</dbReference>
<dbReference type="RefSeq" id="WP_036378373.1">
    <property type="nucleotide sequence ID" value="NZ_CABIWZ010000020.1"/>
</dbReference>
<dbReference type="PROSITE" id="PS51096">
    <property type="entry name" value="PTS_EIIA_TYPE_4"/>
    <property type="match status" value="1"/>
</dbReference>
<protein>
    <submittedName>
        <fullName evidence="10">EIIAB-Man</fullName>
    </submittedName>
</protein>
<keyword evidence="6" id="KW-0808">Transferase</keyword>
<organism evidence="10 11">
    <name type="scientific">Mitsuokella jalaludinii</name>
    <dbReference type="NCBI Taxonomy" id="187979"/>
    <lineage>
        <taxon>Bacteria</taxon>
        <taxon>Bacillati</taxon>
        <taxon>Bacillota</taxon>
        <taxon>Negativicutes</taxon>
        <taxon>Selenomonadales</taxon>
        <taxon>Selenomonadaceae</taxon>
        <taxon>Mitsuokella</taxon>
    </lineage>
</organism>
<dbReference type="Proteomes" id="UP000095546">
    <property type="component" value="Unassembled WGS sequence"/>
</dbReference>
<evidence type="ECO:0000256" key="1">
    <source>
        <dbReference type="ARBA" id="ARBA00004496"/>
    </source>
</evidence>
<keyword evidence="7" id="KW-0598">Phosphotransferase system</keyword>
<keyword evidence="4" id="KW-0597">Phosphoprotein</keyword>
<keyword evidence="2" id="KW-0813">Transport</keyword>
<dbReference type="SUPFAM" id="SSF53062">
    <property type="entry name" value="PTS system fructose IIA component-like"/>
    <property type="match status" value="1"/>
</dbReference>
<dbReference type="GO" id="GO:0005737">
    <property type="term" value="C:cytoplasm"/>
    <property type="evidence" value="ECO:0007669"/>
    <property type="project" value="UniProtKB-SubCell"/>
</dbReference>
<dbReference type="OrthoDB" id="9799827at2"/>
<keyword evidence="11" id="KW-1185">Reference proteome</keyword>
<dbReference type="eggNOG" id="COG2893">
    <property type="taxonomic scope" value="Bacteria"/>
</dbReference>
<dbReference type="CDD" id="cd00006">
    <property type="entry name" value="PTS_IIA_man"/>
    <property type="match status" value="1"/>
</dbReference>
<dbReference type="GO" id="GO:0009401">
    <property type="term" value="P:phosphoenolpyruvate-dependent sugar phosphotransferase system"/>
    <property type="evidence" value="ECO:0007669"/>
    <property type="project" value="UniProtKB-KW"/>
</dbReference>
<dbReference type="GO" id="GO:0016020">
    <property type="term" value="C:membrane"/>
    <property type="evidence" value="ECO:0007669"/>
    <property type="project" value="InterPro"/>
</dbReference>
<dbReference type="InterPro" id="IPR036662">
    <property type="entry name" value="PTS_EIIA_man-typ_sf"/>
</dbReference>
<dbReference type="PANTHER" id="PTHR33799:SF1">
    <property type="entry name" value="PTS SYSTEM MANNOSE-SPECIFIC EIIAB COMPONENT-RELATED"/>
    <property type="match status" value="1"/>
</dbReference>
<dbReference type="GO" id="GO:0016773">
    <property type="term" value="F:phosphotransferase activity, alcohol group as acceptor"/>
    <property type="evidence" value="ECO:0007669"/>
    <property type="project" value="InterPro"/>
</dbReference>
<feature type="domain" description="PTS EIIA type-4" evidence="9">
    <location>
        <begin position="1"/>
        <end position="127"/>
    </location>
</feature>
<dbReference type="PANTHER" id="PTHR33799">
    <property type="entry name" value="PTS PERMEASE-RELATED-RELATED"/>
    <property type="match status" value="1"/>
</dbReference>
<evidence type="ECO:0000259" key="9">
    <source>
        <dbReference type="PROSITE" id="PS51096"/>
    </source>
</evidence>
<dbReference type="InterPro" id="IPR013789">
    <property type="entry name" value="PTS_EIIA_man"/>
</dbReference>
<keyword evidence="5" id="KW-0762">Sugar transport</keyword>
<dbReference type="GeneID" id="83710440"/>
<evidence type="ECO:0000256" key="4">
    <source>
        <dbReference type="ARBA" id="ARBA00022553"/>
    </source>
</evidence>
<dbReference type="InterPro" id="IPR051471">
    <property type="entry name" value="Bacterial_PTS_sugar_comp"/>
</dbReference>
<proteinExistence type="predicted"/>
<dbReference type="InterPro" id="IPR004701">
    <property type="entry name" value="PTS_EIIA_man-typ"/>
</dbReference>
<evidence type="ECO:0000313" key="11">
    <source>
        <dbReference type="Proteomes" id="UP000095546"/>
    </source>
</evidence>
<dbReference type="GO" id="GO:0016301">
    <property type="term" value="F:kinase activity"/>
    <property type="evidence" value="ECO:0007669"/>
    <property type="project" value="UniProtKB-KW"/>
</dbReference>
<accession>A0A174BLA4</accession>
<dbReference type="EMBL" id="CYYU01000020">
    <property type="protein sequence ID" value="CUO01851.1"/>
    <property type="molecule type" value="Genomic_DNA"/>
</dbReference>
<evidence type="ECO:0000256" key="7">
    <source>
        <dbReference type="ARBA" id="ARBA00022683"/>
    </source>
</evidence>
<keyword evidence="8" id="KW-0418">Kinase</keyword>
<name>A0A174BLA4_9FIRM</name>
<reference evidence="10 11" key="1">
    <citation type="submission" date="2015-09" db="EMBL/GenBank/DDBJ databases">
        <authorList>
            <consortium name="Pathogen Informatics"/>
        </authorList>
    </citation>
    <scope>NUCLEOTIDE SEQUENCE [LARGE SCALE GENOMIC DNA]</scope>
    <source>
        <strain evidence="10 11">2789STDY5608828</strain>
    </source>
</reference>
<evidence type="ECO:0000256" key="5">
    <source>
        <dbReference type="ARBA" id="ARBA00022597"/>
    </source>
</evidence>
<evidence type="ECO:0000313" key="10">
    <source>
        <dbReference type="EMBL" id="CUO01851.1"/>
    </source>
</evidence>
<dbReference type="Gene3D" id="3.40.50.510">
    <property type="entry name" value="Phosphotransferase system, mannose-type IIA component"/>
    <property type="match status" value="1"/>
</dbReference>